<feature type="transmembrane region" description="Helical" evidence="2">
    <location>
        <begin position="146"/>
        <end position="165"/>
    </location>
</feature>
<keyword evidence="4" id="KW-1185">Reference proteome</keyword>
<reference evidence="3" key="1">
    <citation type="submission" date="2023-03" db="EMBL/GenBank/DDBJ databases">
        <title>Actinorhabdospora filicis NBRC 111898.</title>
        <authorList>
            <person name="Ichikawa N."/>
            <person name="Sato H."/>
            <person name="Tonouchi N."/>
        </authorList>
    </citation>
    <scope>NUCLEOTIDE SEQUENCE</scope>
    <source>
        <strain evidence="3">NBRC 111898</strain>
    </source>
</reference>
<feature type="transmembrane region" description="Helical" evidence="2">
    <location>
        <begin position="171"/>
        <end position="190"/>
    </location>
</feature>
<organism evidence="3 4">
    <name type="scientific">Actinorhabdospora filicis</name>
    <dbReference type="NCBI Taxonomy" id="1785913"/>
    <lineage>
        <taxon>Bacteria</taxon>
        <taxon>Bacillati</taxon>
        <taxon>Actinomycetota</taxon>
        <taxon>Actinomycetes</taxon>
        <taxon>Micromonosporales</taxon>
        <taxon>Micromonosporaceae</taxon>
        <taxon>Actinorhabdospora</taxon>
    </lineage>
</organism>
<dbReference type="AlphaFoldDB" id="A0A9W6WCV8"/>
<evidence type="ECO:0000313" key="4">
    <source>
        <dbReference type="Proteomes" id="UP001165079"/>
    </source>
</evidence>
<proteinExistence type="predicted"/>
<protein>
    <submittedName>
        <fullName evidence="3">Uncharacterized protein</fullName>
    </submittedName>
</protein>
<feature type="transmembrane region" description="Helical" evidence="2">
    <location>
        <begin position="20"/>
        <end position="40"/>
    </location>
</feature>
<dbReference type="EMBL" id="BSTX01000008">
    <property type="protein sequence ID" value="GLZ82009.1"/>
    <property type="molecule type" value="Genomic_DNA"/>
</dbReference>
<evidence type="ECO:0000313" key="3">
    <source>
        <dbReference type="EMBL" id="GLZ82009.1"/>
    </source>
</evidence>
<comment type="caution">
    <text evidence="3">The sequence shown here is derived from an EMBL/GenBank/DDBJ whole genome shotgun (WGS) entry which is preliminary data.</text>
</comment>
<dbReference type="Proteomes" id="UP001165079">
    <property type="component" value="Unassembled WGS sequence"/>
</dbReference>
<name>A0A9W6WCV8_9ACTN</name>
<accession>A0A9W6WCV8</accession>
<feature type="region of interest" description="Disordered" evidence="1">
    <location>
        <begin position="197"/>
        <end position="284"/>
    </location>
</feature>
<keyword evidence="2" id="KW-1133">Transmembrane helix</keyword>
<keyword evidence="2" id="KW-0472">Membrane</keyword>
<sequence length="284" mass="29801">MSQPYGPVSPADIRPKTTWYWVAGIIAVVGILLGCGALLLTGKLWSNALPDAKNTFASGEPMTVKVDEGEEKLIYVQLPYIENGNKTAPPNVTACEAGPEVTLGTPGYDLMLPDSQAKREWQAVMTMSASAAGSYQIVCVQTDGTLAVYGIGSMPFGGAILAGAGSLLVGIGLPCVCIVVALIIVIVVIVRRRSARRRLSGGGAAVDEAIRREQQRGSEPPQYSTPPPTSERYSPPPTSPVPPPPPPPSDPYAAPEGTQDPYTPPSDPTAPPEPPKPGEEPRNP</sequence>
<evidence type="ECO:0000256" key="2">
    <source>
        <dbReference type="SAM" id="Phobius"/>
    </source>
</evidence>
<dbReference type="RefSeq" id="WP_285667573.1">
    <property type="nucleotide sequence ID" value="NZ_BSTX01000008.1"/>
</dbReference>
<keyword evidence="2" id="KW-0812">Transmembrane</keyword>
<evidence type="ECO:0000256" key="1">
    <source>
        <dbReference type="SAM" id="MobiDB-lite"/>
    </source>
</evidence>
<gene>
    <name evidence="3" type="ORF">Afil01_68160</name>
</gene>
<feature type="compositionally biased region" description="Pro residues" evidence="1">
    <location>
        <begin position="262"/>
        <end position="275"/>
    </location>
</feature>
<feature type="compositionally biased region" description="Pro residues" evidence="1">
    <location>
        <begin position="223"/>
        <end position="250"/>
    </location>
</feature>